<protein>
    <submittedName>
        <fullName evidence="2">Uncharacterized protein</fullName>
    </submittedName>
</protein>
<dbReference type="EMBL" id="OMOF01000423">
    <property type="protein sequence ID" value="SPF50422.1"/>
    <property type="molecule type" value="Genomic_DNA"/>
</dbReference>
<evidence type="ECO:0000256" key="1">
    <source>
        <dbReference type="SAM" id="MobiDB-lite"/>
    </source>
</evidence>
<feature type="region of interest" description="Disordered" evidence="1">
    <location>
        <begin position="1"/>
        <end position="40"/>
    </location>
</feature>
<evidence type="ECO:0000313" key="3">
    <source>
        <dbReference type="Proteomes" id="UP000238916"/>
    </source>
</evidence>
<dbReference type="Proteomes" id="UP000238916">
    <property type="component" value="Unassembled WGS sequence"/>
</dbReference>
<gene>
    <name evidence="2" type="ORF">SBF1_480003</name>
</gene>
<evidence type="ECO:0000313" key="2">
    <source>
        <dbReference type="EMBL" id="SPF50422.1"/>
    </source>
</evidence>
<accession>A0A2U3LEW9</accession>
<name>A0A2U3LEW9_9FIRM</name>
<reference evidence="3" key="1">
    <citation type="submission" date="2018-02" db="EMBL/GenBank/DDBJ databases">
        <authorList>
            <person name="Hausmann B."/>
        </authorList>
    </citation>
    <scope>NUCLEOTIDE SEQUENCE [LARGE SCALE GENOMIC DNA]</scope>
    <source>
        <strain evidence="3">Peat soil MAG SbF1</strain>
    </source>
</reference>
<sequence>MEVSTMGDKSPKNKEKKKKKAEKKPIAPISFTIEPTNKPK</sequence>
<proteinExistence type="predicted"/>
<dbReference type="AlphaFoldDB" id="A0A2U3LEW9"/>
<organism evidence="2 3">
    <name type="scientific">Candidatus Desulfosporosinus infrequens</name>
    <dbReference type="NCBI Taxonomy" id="2043169"/>
    <lineage>
        <taxon>Bacteria</taxon>
        <taxon>Bacillati</taxon>
        <taxon>Bacillota</taxon>
        <taxon>Clostridia</taxon>
        <taxon>Eubacteriales</taxon>
        <taxon>Desulfitobacteriaceae</taxon>
        <taxon>Desulfosporosinus</taxon>
    </lineage>
</organism>